<dbReference type="OrthoDB" id="2335338at2759"/>
<dbReference type="GO" id="GO:0006620">
    <property type="term" value="P:post-translational protein targeting to endoplasmic reticulum membrane"/>
    <property type="evidence" value="ECO:0007669"/>
    <property type="project" value="TreeGrafter"/>
</dbReference>
<dbReference type="PANTHER" id="PTHR45831:SF2">
    <property type="entry name" value="LD24721P"/>
    <property type="match status" value="1"/>
</dbReference>
<feature type="region of interest" description="Disordered" evidence="5">
    <location>
        <begin position="77"/>
        <end position="118"/>
    </location>
</feature>
<dbReference type="Gene3D" id="1.20.5.420">
    <property type="entry name" value="Immunoglobulin FC, subunit C"/>
    <property type="match status" value="1"/>
</dbReference>
<proteinExistence type="inferred from homology"/>
<evidence type="ECO:0000313" key="7">
    <source>
        <dbReference type="EMBL" id="RPB28427.1"/>
    </source>
</evidence>
<comment type="similarity">
    <text evidence="1">Belongs to the SGT family.</text>
</comment>
<dbReference type="Pfam" id="PF16546">
    <property type="entry name" value="SGTA_dimer"/>
    <property type="match status" value="1"/>
</dbReference>
<dbReference type="FunCoup" id="A0A3N4M038">
    <property type="interactions" value="614"/>
</dbReference>
<dbReference type="SMART" id="SM00727">
    <property type="entry name" value="STI1"/>
    <property type="match status" value="1"/>
</dbReference>
<dbReference type="SMART" id="SM00028">
    <property type="entry name" value="TPR"/>
    <property type="match status" value="3"/>
</dbReference>
<keyword evidence="2" id="KW-0677">Repeat</keyword>
<feature type="domain" description="STI1" evidence="6">
    <location>
        <begin position="275"/>
        <end position="314"/>
    </location>
</feature>
<evidence type="ECO:0000259" key="6">
    <source>
        <dbReference type="SMART" id="SM00727"/>
    </source>
</evidence>
<dbReference type="PANTHER" id="PTHR45831">
    <property type="entry name" value="LD24721P"/>
    <property type="match status" value="1"/>
</dbReference>
<dbReference type="Gene3D" id="1.10.260.100">
    <property type="match status" value="1"/>
</dbReference>
<sequence>MASESKKRLALAIIDFLNKSGTDGTLPADEAESITVATQIIADAFKVDPSDTASMADALGGQSLVTIYGVFEKMKGRAATKPPTPAQPANTPSPTSAQSPTPEQKAEADALKGQGNEAMAKKDYPTAIDLYTKALGLTPGNPIFLSNRAAAYSASRQHQQAAVDAQAAVAADPSYSKAWSRLGLAKFALGDTKGAMEAYAKGMEVESSGGKNPSEAMRRGFETAKKRLAEEDGEEDIGASGGMGGMGGMGGGMPDLSSLASMFGGGGGGGEGGGMPDLAGLMSNPMISQLASNLMKNPDMLGKMMNNPKVKEMMDGVSGGGGLPDMSSMMNDANFAEMAKNFMKDAGGSGRSPGPSDSK</sequence>
<dbReference type="GO" id="GO:0060090">
    <property type="term" value="F:molecular adaptor activity"/>
    <property type="evidence" value="ECO:0007669"/>
    <property type="project" value="TreeGrafter"/>
</dbReference>
<dbReference type="Proteomes" id="UP000267821">
    <property type="component" value="Unassembled WGS sequence"/>
</dbReference>
<evidence type="ECO:0000313" key="8">
    <source>
        <dbReference type="Proteomes" id="UP000267821"/>
    </source>
</evidence>
<name>A0A3N4M038_9PEZI</name>
<feature type="compositionally biased region" description="Low complexity" evidence="5">
    <location>
        <begin position="87"/>
        <end position="102"/>
    </location>
</feature>
<evidence type="ECO:0000256" key="4">
    <source>
        <dbReference type="PROSITE-ProRule" id="PRU00339"/>
    </source>
</evidence>
<feature type="repeat" description="TPR" evidence="4">
    <location>
        <begin position="176"/>
        <end position="209"/>
    </location>
</feature>
<evidence type="ECO:0000256" key="2">
    <source>
        <dbReference type="ARBA" id="ARBA00022737"/>
    </source>
</evidence>
<organism evidence="7 8">
    <name type="scientific">Terfezia boudieri ATCC MYA-4762</name>
    <dbReference type="NCBI Taxonomy" id="1051890"/>
    <lineage>
        <taxon>Eukaryota</taxon>
        <taxon>Fungi</taxon>
        <taxon>Dikarya</taxon>
        <taxon>Ascomycota</taxon>
        <taxon>Pezizomycotina</taxon>
        <taxon>Pezizomycetes</taxon>
        <taxon>Pezizales</taxon>
        <taxon>Pezizaceae</taxon>
        <taxon>Terfezia</taxon>
    </lineage>
</organism>
<dbReference type="EMBL" id="ML121529">
    <property type="protein sequence ID" value="RPB28427.1"/>
    <property type="molecule type" value="Genomic_DNA"/>
</dbReference>
<evidence type="ECO:0000256" key="5">
    <source>
        <dbReference type="SAM" id="MobiDB-lite"/>
    </source>
</evidence>
<dbReference type="GO" id="GO:0016020">
    <property type="term" value="C:membrane"/>
    <property type="evidence" value="ECO:0007669"/>
    <property type="project" value="TreeGrafter"/>
</dbReference>
<dbReference type="Gene3D" id="1.25.40.10">
    <property type="entry name" value="Tetratricopeptide repeat domain"/>
    <property type="match status" value="1"/>
</dbReference>
<evidence type="ECO:0000256" key="3">
    <source>
        <dbReference type="ARBA" id="ARBA00022803"/>
    </source>
</evidence>
<keyword evidence="8" id="KW-1185">Reference proteome</keyword>
<dbReference type="PROSITE" id="PS50005">
    <property type="entry name" value="TPR"/>
    <property type="match status" value="2"/>
</dbReference>
<dbReference type="SUPFAM" id="SSF48452">
    <property type="entry name" value="TPR-like"/>
    <property type="match status" value="1"/>
</dbReference>
<accession>A0A3N4M038</accession>
<dbReference type="FunFam" id="1.20.5.420:FF:000005">
    <property type="entry name" value="Hsc70 cochaperone (SGT), putative"/>
    <property type="match status" value="1"/>
</dbReference>
<dbReference type="InterPro" id="IPR019734">
    <property type="entry name" value="TPR_rpt"/>
</dbReference>
<dbReference type="InterPro" id="IPR032374">
    <property type="entry name" value="SGTA_dimer"/>
</dbReference>
<dbReference type="InParanoid" id="A0A3N4M038"/>
<dbReference type="STRING" id="1051890.A0A3N4M038"/>
<evidence type="ECO:0000256" key="1">
    <source>
        <dbReference type="ARBA" id="ARBA00008175"/>
    </source>
</evidence>
<gene>
    <name evidence="7" type="ORF">L211DRAFT_818077</name>
</gene>
<dbReference type="InterPro" id="IPR011990">
    <property type="entry name" value="TPR-like_helical_dom_sf"/>
</dbReference>
<feature type="repeat" description="TPR" evidence="4">
    <location>
        <begin position="108"/>
        <end position="141"/>
    </location>
</feature>
<dbReference type="InterPro" id="IPR006636">
    <property type="entry name" value="STI1_HS-bd"/>
</dbReference>
<dbReference type="FunFam" id="1.25.40.10:FF:000207">
    <property type="entry name" value="Small glutamine-rich tetratricopeptide repeat-containing protein"/>
    <property type="match status" value="1"/>
</dbReference>
<reference evidence="7 8" key="1">
    <citation type="journal article" date="2018" name="Nat. Ecol. Evol.">
        <title>Pezizomycetes genomes reveal the molecular basis of ectomycorrhizal truffle lifestyle.</title>
        <authorList>
            <person name="Murat C."/>
            <person name="Payen T."/>
            <person name="Noel B."/>
            <person name="Kuo A."/>
            <person name="Morin E."/>
            <person name="Chen J."/>
            <person name="Kohler A."/>
            <person name="Krizsan K."/>
            <person name="Balestrini R."/>
            <person name="Da Silva C."/>
            <person name="Montanini B."/>
            <person name="Hainaut M."/>
            <person name="Levati E."/>
            <person name="Barry K.W."/>
            <person name="Belfiori B."/>
            <person name="Cichocki N."/>
            <person name="Clum A."/>
            <person name="Dockter R.B."/>
            <person name="Fauchery L."/>
            <person name="Guy J."/>
            <person name="Iotti M."/>
            <person name="Le Tacon F."/>
            <person name="Lindquist E.A."/>
            <person name="Lipzen A."/>
            <person name="Malagnac F."/>
            <person name="Mello A."/>
            <person name="Molinier V."/>
            <person name="Miyauchi S."/>
            <person name="Poulain J."/>
            <person name="Riccioni C."/>
            <person name="Rubini A."/>
            <person name="Sitrit Y."/>
            <person name="Splivallo R."/>
            <person name="Traeger S."/>
            <person name="Wang M."/>
            <person name="Zifcakova L."/>
            <person name="Wipf D."/>
            <person name="Zambonelli A."/>
            <person name="Paolocci F."/>
            <person name="Nowrousian M."/>
            <person name="Ottonello S."/>
            <person name="Baldrian P."/>
            <person name="Spatafora J.W."/>
            <person name="Henrissat B."/>
            <person name="Nagy L.G."/>
            <person name="Aury J.M."/>
            <person name="Wincker P."/>
            <person name="Grigoriev I.V."/>
            <person name="Bonfante P."/>
            <person name="Martin F.M."/>
        </authorList>
    </citation>
    <scope>NUCLEOTIDE SEQUENCE [LARGE SCALE GENOMIC DNA]</scope>
    <source>
        <strain evidence="7 8">ATCC MYA-4762</strain>
    </source>
</reference>
<protein>
    <submittedName>
        <fullName evidence="7">Small glutamine-rich tetratricopeptide repeat-containing protein 2-like protein</fullName>
    </submittedName>
</protein>
<keyword evidence="3 4" id="KW-0802">TPR repeat</keyword>
<dbReference type="InterPro" id="IPR047150">
    <property type="entry name" value="SGT"/>
</dbReference>
<dbReference type="GO" id="GO:0072380">
    <property type="term" value="C:TRC complex"/>
    <property type="evidence" value="ECO:0007669"/>
    <property type="project" value="TreeGrafter"/>
</dbReference>
<dbReference type="AlphaFoldDB" id="A0A3N4M038"/>